<dbReference type="AlphaFoldDB" id="A0A926ZGS8"/>
<reference evidence="1" key="1">
    <citation type="journal article" date="2015" name="ISME J.">
        <title>Draft Genome Sequence of Streptomyces incarnatus NRRL8089, which Produces the Nucleoside Antibiotic Sinefungin.</title>
        <authorList>
            <person name="Oshima K."/>
            <person name="Hattori M."/>
            <person name="Shimizu H."/>
            <person name="Fukuda K."/>
            <person name="Nemoto M."/>
            <person name="Inagaki K."/>
            <person name="Tamura T."/>
        </authorList>
    </citation>
    <scope>NUCLEOTIDE SEQUENCE</scope>
    <source>
        <strain evidence="1">FACHB-1375</strain>
    </source>
</reference>
<protein>
    <submittedName>
        <fullName evidence="1">Uncharacterized protein</fullName>
    </submittedName>
</protein>
<name>A0A926ZGS8_9CYAN</name>
<proteinExistence type="predicted"/>
<dbReference type="RefSeq" id="WP_190464713.1">
    <property type="nucleotide sequence ID" value="NZ_JACJPW010000027.1"/>
</dbReference>
<dbReference type="EMBL" id="JACJPW010000027">
    <property type="protein sequence ID" value="MBD2181884.1"/>
    <property type="molecule type" value="Genomic_DNA"/>
</dbReference>
<organism evidence="1 2">
    <name type="scientific">Aerosakkonema funiforme FACHB-1375</name>
    <dbReference type="NCBI Taxonomy" id="2949571"/>
    <lineage>
        <taxon>Bacteria</taxon>
        <taxon>Bacillati</taxon>
        <taxon>Cyanobacteriota</taxon>
        <taxon>Cyanophyceae</taxon>
        <taxon>Oscillatoriophycideae</taxon>
        <taxon>Aerosakkonematales</taxon>
        <taxon>Aerosakkonemataceae</taxon>
        <taxon>Aerosakkonema</taxon>
    </lineage>
</organism>
<gene>
    <name evidence="1" type="ORF">H6G03_12325</name>
</gene>
<accession>A0A926ZGS8</accession>
<reference evidence="1" key="2">
    <citation type="submission" date="2020-08" db="EMBL/GenBank/DDBJ databases">
        <authorList>
            <person name="Chen M."/>
            <person name="Teng W."/>
            <person name="Zhao L."/>
            <person name="Hu C."/>
            <person name="Zhou Y."/>
            <person name="Han B."/>
            <person name="Song L."/>
            <person name="Shu W."/>
        </authorList>
    </citation>
    <scope>NUCLEOTIDE SEQUENCE</scope>
    <source>
        <strain evidence="1">FACHB-1375</strain>
    </source>
</reference>
<keyword evidence="2" id="KW-1185">Reference proteome</keyword>
<evidence type="ECO:0000313" key="2">
    <source>
        <dbReference type="Proteomes" id="UP000641646"/>
    </source>
</evidence>
<comment type="caution">
    <text evidence="1">The sequence shown here is derived from an EMBL/GenBank/DDBJ whole genome shotgun (WGS) entry which is preliminary data.</text>
</comment>
<dbReference type="Proteomes" id="UP000641646">
    <property type="component" value="Unassembled WGS sequence"/>
</dbReference>
<evidence type="ECO:0000313" key="1">
    <source>
        <dbReference type="EMBL" id="MBD2181884.1"/>
    </source>
</evidence>
<sequence>MARASRAVAVGVRKFSNTGCRRVIGKFLSLKMNTTIWWESQIERDYIYWLEIDPDYQK</sequence>